<dbReference type="SUPFAM" id="SSF53335">
    <property type="entry name" value="S-adenosyl-L-methionine-dependent methyltransferases"/>
    <property type="match status" value="1"/>
</dbReference>
<dbReference type="GO" id="GO:0008168">
    <property type="term" value="F:methyltransferase activity"/>
    <property type="evidence" value="ECO:0007669"/>
    <property type="project" value="UniProtKB-KW"/>
</dbReference>
<comment type="caution">
    <text evidence="2">The sequence shown here is derived from an EMBL/GenBank/DDBJ whole genome shotgun (WGS) entry which is preliminary data.</text>
</comment>
<dbReference type="Proteomes" id="UP000587462">
    <property type="component" value="Unassembled WGS sequence"/>
</dbReference>
<dbReference type="InterPro" id="IPR029063">
    <property type="entry name" value="SAM-dependent_MTases_sf"/>
</dbReference>
<keyword evidence="2" id="KW-0808">Transferase</keyword>
<dbReference type="EMBL" id="JABBXF010000096">
    <property type="protein sequence ID" value="NVK81883.1"/>
    <property type="molecule type" value="Genomic_DNA"/>
</dbReference>
<dbReference type="RefSeq" id="WP_171087026.1">
    <property type="nucleotide sequence ID" value="NZ_BNBU01000019.1"/>
</dbReference>
<name>A0A7Y7BA91_STRMO</name>
<proteinExistence type="predicted"/>
<accession>A0A7Y7BA91</accession>
<feature type="domain" description="Methyltransferase" evidence="1">
    <location>
        <begin position="146"/>
        <end position="229"/>
    </location>
</feature>
<dbReference type="CDD" id="cd02440">
    <property type="entry name" value="AdoMet_MTases"/>
    <property type="match status" value="1"/>
</dbReference>
<dbReference type="Pfam" id="PF13847">
    <property type="entry name" value="Methyltransf_31"/>
    <property type="match status" value="1"/>
</dbReference>
<gene>
    <name evidence="2" type="ORF">HG542_30175</name>
</gene>
<dbReference type="InterPro" id="IPR025714">
    <property type="entry name" value="Methyltranfer_dom"/>
</dbReference>
<reference evidence="2 3" key="1">
    <citation type="submission" date="2020-04" db="EMBL/GenBank/DDBJ databases">
        <title>Draft Genome Sequence of Streptomyces morookaense DSM 40503, an 8-azaguanine-producing strain.</title>
        <authorList>
            <person name="Qi J."/>
            <person name="Gao J.-M."/>
        </authorList>
    </citation>
    <scope>NUCLEOTIDE SEQUENCE [LARGE SCALE GENOMIC DNA]</scope>
    <source>
        <strain evidence="2 3">DSM 40503</strain>
    </source>
</reference>
<protein>
    <submittedName>
        <fullName evidence="2">Class I SAM-dependent methyltransferase</fullName>
    </submittedName>
</protein>
<keyword evidence="2" id="KW-0489">Methyltransferase</keyword>
<sequence>MEPTTSPASTISHRTSTRISDDVATKELAAQIADRLRRAEQLVLPLDETLDILDQLQEFELGRFLLHNRGLNGYWTSYIFRNAPEGPVTPLEHWLLNDSLLCQARERYHRFKEEIAGCITEGAALASIPCGVMDDLLQQDYSGVGKFRIVGIDIDEESVAYARENAEQRGLSAHTEFEVRDAWKLGVDGEFDLIVSNGLNMYESDPQRLTDLYRSFHQALRPGGRLLLSFLTPPPPPPWVAPEHAAAWEKYDIPEADLRRELSIMGDIVQVTYLNFSSEDEVRAQLEAAGFTVQAVRYNAGGVLPIVTAVK</sequence>
<evidence type="ECO:0000313" key="3">
    <source>
        <dbReference type="Proteomes" id="UP000587462"/>
    </source>
</evidence>
<organism evidence="2 3">
    <name type="scientific">Streptomyces morookaense</name>
    <name type="common">Streptoverticillium morookaense</name>
    <dbReference type="NCBI Taxonomy" id="1970"/>
    <lineage>
        <taxon>Bacteria</taxon>
        <taxon>Bacillati</taxon>
        <taxon>Actinomycetota</taxon>
        <taxon>Actinomycetes</taxon>
        <taxon>Kitasatosporales</taxon>
        <taxon>Streptomycetaceae</taxon>
        <taxon>Streptomyces</taxon>
    </lineage>
</organism>
<dbReference type="GO" id="GO:0032259">
    <property type="term" value="P:methylation"/>
    <property type="evidence" value="ECO:0007669"/>
    <property type="project" value="UniProtKB-KW"/>
</dbReference>
<dbReference type="AlphaFoldDB" id="A0A7Y7BA91"/>
<dbReference type="Gene3D" id="3.40.50.150">
    <property type="entry name" value="Vaccinia Virus protein VP39"/>
    <property type="match status" value="1"/>
</dbReference>
<evidence type="ECO:0000259" key="1">
    <source>
        <dbReference type="Pfam" id="PF13847"/>
    </source>
</evidence>
<keyword evidence="3" id="KW-1185">Reference proteome</keyword>
<evidence type="ECO:0000313" key="2">
    <source>
        <dbReference type="EMBL" id="NVK81883.1"/>
    </source>
</evidence>